<feature type="transmembrane region" description="Helical" evidence="6">
    <location>
        <begin position="53"/>
        <end position="78"/>
    </location>
</feature>
<dbReference type="GO" id="GO:0005886">
    <property type="term" value="C:plasma membrane"/>
    <property type="evidence" value="ECO:0007669"/>
    <property type="project" value="TreeGrafter"/>
</dbReference>
<keyword evidence="2 6" id="KW-0812">Transmembrane</keyword>
<comment type="subcellular location">
    <subcellularLocation>
        <location evidence="1">Membrane</location>
        <topology evidence="1">Multi-pass membrane protein</topology>
    </subcellularLocation>
</comment>
<dbReference type="InterPro" id="IPR001182">
    <property type="entry name" value="FtsW/RodA"/>
</dbReference>
<evidence type="ECO:0000256" key="1">
    <source>
        <dbReference type="ARBA" id="ARBA00004141"/>
    </source>
</evidence>
<feature type="transmembrane region" description="Helical" evidence="6">
    <location>
        <begin position="90"/>
        <end position="108"/>
    </location>
</feature>
<evidence type="ECO:0000313" key="7">
    <source>
        <dbReference type="EMBL" id="HIU28998.1"/>
    </source>
</evidence>
<dbReference type="AlphaFoldDB" id="A0A9D1I856"/>
<dbReference type="GO" id="GO:0015648">
    <property type="term" value="F:lipid-linked peptidoglycan transporter activity"/>
    <property type="evidence" value="ECO:0007669"/>
    <property type="project" value="TreeGrafter"/>
</dbReference>
<feature type="transmembrane region" description="Helical" evidence="6">
    <location>
        <begin position="128"/>
        <end position="148"/>
    </location>
</feature>
<sequence>LLSFIDPEKYLDYSYQLRRTVTAIGSGQLTGEGLGNGTMNNGKMIPVKMSDSIFAVIGEETGFIGCVFVILLMTILLARMIHISSRARETFGKCVAAGIFAMFAFNIIENIGMNIGIMPITGLPLPFISKGGSSMVTNFMAIGVLLSISMRKQNGFFTD</sequence>
<accession>A0A9D1I856</accession>
<evidence type="ECO:0000256" key="5">
    <source>
        <dbReference type="ARBA" id="ARBA00023136"/>
    </source>
</evidence>
<proteinExistence type="predicted"/>
<reference evidence="7" key="1">
    <citation type="submission" date="2020-10" db="EMBL/GenBank/DDBJ databases">
        <authorList>
            <person name="Gilroy R."/>
        </authorList>
    </citation>
    <scope>NUCLEOTIDE SEQUENCE</scope>
    <source>
        <strain evidence="7">CHK195-4489</strain>
    </source>
</reference>
<gene>
    <name evidence="7" type="ORF">IAD50_01740</name>
</gene>
<evidence type="ECO:0000256" key="3">
    <source>
        <dbReference type="ARBA" id="ARBA00022960"/>
    </source>
</evidence>
<organism evidence="7 8">
    <name type="scientific">Candidatus Egerieisoma faecipullorum</name>
    <dbReference type="NCBI Taxonomy" id="2840963"/>
    <lineage>
        <taxon>Bacteria</taxon>
        <taxon>Bacillati</taxon>
        <taxon>Bacillota</taxon>
        <taxon>Clostridia</taxon>
        <taxon>Eubacteriales</taxon>
        <taxon>Clostridiaceae</taxon>
        <taxon>Clostridiaceae incertae sedis</taxon>
        <taxon>Candidatus Egerieisoma</taxon>
    </lineage>
</organism>
<evidence type="ECO:0000313" key="8">
    <source>
        <dbReference type="Proteomes" id="UP000824089"/>
    </source>
</evidence>
<keyword evidence="3" id="KW-0133">Cell shape</keyword>
<evidence type="ECO:0000256" key="4">
    <source>
        <dbReference type="ARBA" id="ARBA00022989"/>
    </source>
</evidence>
<dbReference type="Proteomes" id="UP000824089">
    <property type="component" value="Unassembled WGS sequence"/>
</dbReference>
<dbReference type="GO" id="GO:0008360">
    <property type="term" value="P:regulation of cell shape"/>
    <property type="evidence" value="ECO:0007669"/>
    <property type="project" value="UniProtKB-KW"/>
</dbReference>
<feature type="non-terminal residue" evidence="7">
    <location>
        <position position="1"/>
    </location>
</feature>
<comment type="caution">
    <text evidence="7">The sequence shown here is derived from an EMBL/GenBank/DDBJ whole genome shotgun (WGS) entry which is preliminary data.</text>
</comment>
<evidence type="ECO:0000256" key="2">
    <source>
        <dbReference type="ARBA" id="ARBA00022692"/>
    </source>
</evidence>
<dbReference type="Pfam" id="PF01098">
    <property type="entry name" value="FTSW_RODA_SPOVE"/>
    <property type="match status" value="1"/>
</dbReference>
<keyword evidence="5 6" id="KW-0472">Membrane</keyword>
<dbReference type="PANTHER" id="PTHR30474">
    <property type="entry name" value="CELL CYCLE PROTEIN"/>
    <property type="match status" value="1"/>
</dbReference>
<evidence type="ECO:0000256" key="6">
    <source>
        <dbReference type="SAM" id="Phobius"/>
    </source>
</evidence>
<keyword evidence="4 6" id="KW-1133">Transmembrane helix</keyword>
<dbReference type="GO" id="GO:0032153">
    <property type="term" value="C:cell division site"/>
    <property type="evidence" value="ECO:0007669"/>
    <property type="project" value="TreeGrafter"/>
</dbReference>
<dbReference type="EMBL" id="DVMM01000034">
    <property type="protein sequence ID" value="HIU28998.1"/>
    <property type="molecule type" value="Genomic_DNA"/>
</dbReference>
<protein>
    <submittedName>
        <fullName evidence="7">FtsW/RodA/SpoVE family cell cycle protein</fullName>
    </submittedName>
</protein>
<dbReference type="GO" id="GO:0051301">
    <property type="term" value="P:cell division"/>
    <property type="evidence" value="ECO:0007669"/>
    <property type="project" value="InterPro"/>
</dbReference>
<name>A0A9D1I856_9CLOT</name>
<reference evidence="7" key="2">
    <citation type="journal article" date="2021" name="PeerJ">
        <title>Extensive microbial diversity within the chicken gut microbiome revealed by metagenomics and culture.</title>
        <authorList>
            <person name="Gilroy R."/>
            <person name="Ravi A."/>
            <person name="Getino M."/>
            <person name="Pursley I."/>
            <person name="Horton D.L."/>
            <person name="Alikhan N.F."/>
            <person name="Baker D."/>
            <person name="Gharbi K."/>
            <person name="Hall N."/>
            <person name="Watson M."/>
            <person name="Adriaenssens E.M."/>
            <person name="Foster-Nyarko E."/>
            <person name="Jarju S."/>
            <person name="Secka A."/>
            <person name="Antonio M."/>
            <person name="Oren A."/>
            <person name="Chaudhuri R.R."/>
            <person name="La Ragione R."/>
            <person name="Hildebrand F."/>
            <person name="Pallen M.J."/>
        </authorList>
    </citation>
    <scope>NUCLEOTIDE SEQUENCE</scope>
    <source>
        <strain evidence="7">CHK195-4489</strain>
    </source>
</reference>